<protein>
    <recommendedName>
        <fullName evidence="4">DUF202 domain-containing protein</fullName>
    </recommendedName>
</protein>
<keyword evidence="3" id="KW-1185">Reference proteome</keyword>
<dbReference type="Proteomes" id="UP000323410">
    <property type="component" value="Unassembled WGS sequence"/>
</dbReference>
<keyword evidence="1" id="KW-1133">Transmembrane helix</keyword>
<feature type="transmembrane region" description="Helical" evidence="1">
    <location>
        <begin position="132"/>
        <end position="152"/>
    </location>
</feature>
<comment type="caution">
    <text evidence="2">The sequence shown here is derived from an EMBL/GenBank/DDBJ whole genome shotgun (WGS) entry which is preliminary data.</text>
</comment>
<keyword evidence="1" id="KW-0472">Membrane</keyword>
<dbReference type="OrthoDB" id="4869149at2"/>
<name>A0A5D0XUM1_9MICC</name>
<feature type="transmembrane region" description="Helical" evidence="1">
    <location>
        <begin position="37"/>
        <end position="55"/>
    </location>
</feature>
<gene>
    <name evidence="2" type="ORF">FQ377_02085</name>
</gene>
<keyword evidence="1" id="KW-0812">Transmembrane</keyword>
<dbReference type="EMBL" id="VSLD01000001">
    <property type="protein sequence ID" value="TYD00271.1"/>
    <property type="molecule type" value="Genomic_DNA"/>
</dbReference>
<proteinExistence type="predicted"/>
<organism evidence="2 3">
    <name type="scientific">Arthrobacter echini</name>
    <dbReference type="NCBI Taxonomy" id="1529066"/>
    <lineage>
        <taxon>Bacteria</taxon>
        <taxon>Bacillati</taxon>
        <taxon>Actinomycetota</taxon>
        <taxon>Actinomycetes</taxon>
        <taxon>Micrococcales</taxon>
        <taxon>Micrococcaceae</taxon>
        <taxon>Arthrobacter</taxon>
    </lineage>
</organism>
<reference evidence="2 3" key="1">
    <citation type="submission" date="2019-08" db="EMBL/GenBank/DDBJ databases">
        <title>Genone of Arthrobacter echini P9.</title>
        <authorList>
            <person name="Bowman J.P."/>
        </authorList>
    </citation>
    <scope>NUCLEOTIDE SEQUENCE [LARGE SCALE GENOMIC DNA]</scope>
    <source>
        <strain evidence="2 3">P9</strain>
    </source>
</reference>
<dbReference type="AlphaFoldDB" id="A0A5D0XUM1"/>
<accession>A0A5D0XUM1</accession>
<sequence>MTIAEKKHRGRENDPAFELDSVQAAALLAEVRKRAEGWRIGSASLVAIIVVSLALRSDKGWMTSFKGAQLYFISGLVILALLLALLSTWFILRAANGPYRLDTRTRDYRVPHDAKRFYGRAKAAAKDLARGHMLLCGSVILFSLAAFASWLLDPGAGSSWTFR</sequence>
<feature type="transmembrane region" description="Helical" evidence="1">
    <location>
        <begin position="70"/>
        <end position="92"/>
    </location>
</feature>
<evidence type="ECO:0000256" key="1">
    <source>
        <dbReference type="SAM" id="Phobius"/>
    </source>
</evidence>
<evidence type="ECO:0008006" key="4">
    <source>
        <dbReference type="Google" id="ProtNLM"/>
    </source>
</evidence>
<dbReference type="RefSeq" id="WP_148599577.1">
    <property type="nucleotide sequence ID" value="NZ_VSLD01000001.1"/>
</dbReference>
<evidence type="ECO:0000313" key="3">
    <source>
        <dbReference type="Proteomes" id="UP000323410"/>
    </source>
</evidence>
<evidence type="ECO:0000313" key="2">
    <source>
        <dbReference type="EMBL" id="TYD00271.1"/>
    </source>
</evidence>